<protein>
    <submittedName>
        <fullName evidence="1">Uncharacterized protein</fullName>
    </submittedName>
</protein>
<reference evidence="1" key="2">
    <citation type="journal article" date="2018" name="Food Control">
        <title>Characterization of Lactococcus lactis isolates from herbs, fruits and vegetables for use as biopreservatives against Listeria monocytogenes in cheese.</title>
        <authorList>
            <person name="Ho V."/>
            <person name="Lo R."/>
            <person name="Bansal N."/>
            <person name="Turner M.S."/>
        </authorList>
    </citation>
    <scope>NUCLEOTIDE SEQUENCE</scope>
    <source>
        <strain evidence="1">537</strain>
    </source>
</reference>
<dbReference type="EMBL" id="MTJS01000002">
    <property type="protein sequence ID" value="PFG88790.1"/>
    <property type="molecule type" value="Genomic_DNA"/>
</dbReference>
<accession>A0AAP8E0X0</accession>
<sequence>MKAKPRYLNKVSKHREDIGSMIINGKYCDFDSERLKRELSELEIKENQQILQEEQQLQDKENFFYKIISFVLHIRFSR</sequence>
<comment type="caution">
    <text evidence="1">The sequence shown here is derived from an EMBL/GenBank/DDBJ whole genome shotgun (WGS) entry which is preliminary data.</text>
</comment>
<reference evidence="1" key="1">
    <citation type="submission" date="2017-01" db="EMBL/GenBank/DDBJ databases">
        <authorList>
            <person name="Lo R."/>
        </authorList>
    </citation>
    <scope>NUCLEOTIDE SEQUENCE</scope>
    <source>
        <strain evidence="1">537</strain>
    </source>
</reference>
<dbReference type="RefSeq" id="WP_098393364.1">
    <property type="nucleotide sequence ID" value="NZ_JAOWLS010000003.1"/>
</dbReference>
<dbReference type="AlphaFoldDB" id="A0AAP8E0X0"/>
<gene>
    <name evidence="1" type="ORF">BW154_04645</name>
</gene>
<evidence type="ECO:0000313" key="1">
    <source>
        <dbReference type="EMBL" id="PFG88790.1"/>
    </source>
</evidence>
<name>A0AAP8E0X0_9LACT</name>
<evidence type="ECO:0000313" key="2">
    <source>
        <dbReference type="Proteomes" id="UP000225275"/>
    </source>
</evidence>
<proteinExistence type="predicted"/>
<dbReference type="Proteomes" id="UP000225275">
    <property type="component" value="Unassembled WGS sequence"/>
</dbReference>
<organism evidence="1 2">
    <name type="scientific">Lactococcus lactis</name>
    <dbReference type="NCBI Taxonomy" id="1358"/>
    <lineage>
        <taxon>Bacteria</taxon>
        <taxon>Bacillati</taxon>
        <taxon>Bacillota</taxon>
        <taxon>Bacilli</taxon>
        <taxon>Lactobacillales</taxon>
        <taxon>Streptococcaceae</taxon>
        <taxon>Lactococcus</taxon>
    </lineage>
</organism>